<name>A0A9P4YA62_CRYP1</name>
<protein>
    <submittedName>
        <fullName evidence="3">Uncharacterized protein</fullName>
    </submittedName>
</protein>
<comment type="caution">
    <text evidence="3">The sequence shown here is derived from an EMBL/GenBank/DDBJ whole genome shotgun (WGS) entry which is preliminary data.</text>
</comment>
<dbReference type="Proteomes" id="UP000803844">
    <property type="component" value="Unassembled WGS sequence"/>
</dbReference>
<feature type="region of interest" description="Disordered" evidence="2">
    <location>
        <begin position="247"/>
        <end position="296"/>
    </location>
</feature>
<feature type="coiled-coil region" evidence="1">
    <location>
        <begin position="49"/>
        <end position="122"/>
    </location>
</feature>
<gene>
    <name evidence="3" type="ORF">M406DRAFT_75770</name>
</gene>
<organism evidence="3 4">
    <name type="scientific">Cryphonectria parasitica (strain ATCC 38755 / EP155)</name>
    <dbReference type="NCBI Taxonomy" id="660469"/>
    <lineage>
        <taxon>Eukaryota</taxon>
        <taxon>Fungi</taxon>
        <taxon>Dikarya</taxon>
        <taxon>Ascomycota</taxon>
        <taxon>Pezizomycotina</taxon>
        <taxon>Sordariomycetes</taxon>
        <taxon>Sordariomycetidae</taxon>
        <taxon>Diaporthales</taxon>
        <taxon>Cryphonectriaceae</taxon>
        <taxon>Cryphonectria-Endothia species complex</taxon>
        <taxon>Cryphonectria</taxon>
    </lineage>
</organism>
<evidence type="ECO:0000313" key="3">
    <source>
        <dbReference type="EMBL" id="KAF3769285.1"/>
    </source>
</evidence>
<feature type="compositionally biased region" description="Polar residues" evidence="2">
    <location>
        <begin position="253"/>
        <end position="263"/>
    </location>
</feature>
<dbReference type="RefSeq" id="XP_040780246.1">
    <property type="nucleotide sequence ID" value="XM_040925897.1"/>
</dbReference>
<keyword evidence="1" id="KW-0175">Coiled coil</keyword>
<dbReference type="AlphaFoldDB" id="A0A9P4YA62"/>
<keyword evidence="4" id="KW-1185">Reference proteome</keyword>
<dbReference type="EMBL" id="MU032345">
    <property type="protein sequence ID" value="KAF3769285.1"/>
    <property type="molecule type" value="Genomic_DNA"/>
</dbReference>
<reference evidence="3" key="1">
    <citation type="journal article" date="2020" name="Phytopathology">
        <title>Genome sequence of the chestnut blight fungus Cryphonectria parasitica EP155: A fundamental resource for an archetypical invasive plant pathogen.</title>
        <authorList>
            <person name="Crouch J.A."/>
            <person name="Dawe A."/>
            <person name="Aerts A."/>
            <person name="Barry K."/>
            <person name="Churchill A.C.L."/>
            <person name="Grimwood J."/>
            <person name="Hillman B."/>
            <person name="Milgroom M.G."/>
            <person name="Pangilinan J."/>
            <person name="Smith M."/>
            <person name="Salamov A."/>
            <person name="Schmutz J."/>
            <person name="Yadav J."/>
            <person name="Grigoriev I.V."/>
            <person name="Nuss D."/>
        </authorList>
    </citation>
    <scope>NUCLEOTIDE SEQUENCE</scope>
    <source>
        <strain evidence="3">EP155</strain>
    </source>
</reference>
<evidence type="ECO:0000256" key="1">
    <source>
        <dbReference type="SAM" id="Coils"/>
    </source>
</evidence>
<dbReference type="GeneID" id="63843026"/>
<proteinExistence type="predicted"/>
<sequence length="395" mass="45426">MPGPYTEDEKLYLETVNQFLAKADTQALHAEMKSLRETVTGFDSRLTQVQEANTELTRANEMIQSAHELLETRLKESMGVNDELKTKVEELLRTVEATADVNAGLQATNEGLRDSVESLRKRFMLAQQDKKGFMTLQGQLTQVLVRLDEAEDAIDHVAKLASQGEDDTSSVHGQRYYTYANHMVQFEGRPAQEPKRRQIEEWGHDMDWTEVASPPEIAHHAEYDDEPSVSQNFEQLEFPSRYEFGIPPKQIVSPRQQQKQQLLVSRKHAEPVREISGNRTATREQPGAQDAEHSGSKRLRLEAIQKHCAATIHAFEAAPPKNHRRFIWAFINGFNDHEFSMWLQEQLLENLPPTMIRRASMPFREHNRRIALTPTVTWEAVREVMKHIQLVPFLE</sequence>
<evidence type="ECO:0000313" key="4">
    <source>
        <dbReference type="Proteomes" id="UP000803844"/>
    </source>
</evidence>
<dbReference type="OrthoDB" id="5227874at2759"/>
<evidence type="ECO:0000256" key="2">
    <source>
        <dbReference type="SAM" id="MobiDB-lite"/>
    </source>
</evidence>
<accession>A0A9P4YA62</accession>